<keyword evidence="5" id="KW-0433">Leucine-rich repeat</keyword>
<dbReference type="eggNOG" id="KOG3207">
    <property type="taxonomic scope" value="Eukaryota"/>
</dbReference>
<evidence type="ECO:0000256" key="3">
    <source>
        <dbReference type="ARBA" id="ARBA00015004"/>
    </source>
</evidence>
<keyword evidence="7" id="KW-0143">Chaperone</keyword>
<dbReference type="PROSITE" id="PS50245">
    <property type="entry name" value="CAP_GLY_2"/>
    <property type="match status" value="1"/>
</dbReference>
<dbReference type="PROSITE" id="PS00845">
    <property type="entry name" value="CAP_GLY_1"/>
    <property type="match status" value="1"/>
</dbReference>
<dbReference type="InterPro" id="IPR036859">
    <property type="entry name" value="CAP-Gly_dom_sf"/>
</dbReference>
<evidence type="ECO:0000256" key="2">
    <source>
        <dbReference type="ARBA" id="ARBA00006286"/>
    </source>
</evidence>
<accession>A0A1I7UB38</accession>
<name>A0A1I7UB38_9PELO</name>
<proteinExistence type="inferred from homology"/>
<dbReference type="CDD" id="cd17044">
    <property type="entry name" value="Ubl_TBCE"/>
    <property type="match status" value="1"/>
</dbReference>
<keyword evidence="11" id="KW-1185">Reference proteome</keyword>
<keyword evidence="4" id="KW-0963">Cytoplasm</keyword>
<dbReference type="SUPFAM" id="SSF54236">
    <property type="entry name" value="Ubiquitin-like"/>
    <property type="match status" value="1"/>
</dbReference>
<dbReference type="Gene3D" id="2.30.30.190">
    <property type="entry name" value="CAP Gly-rich-like domain"/>
    <property type="match status" value="1"/>
</dbReference>
<dbReference type="GO" id="GO:0005737">
    <property type="term" value="C:cytoplasm"/>
    <property type="evidence" value="ECO:0007669"/>
    <property type="project" value="UniProtKB-SubCell"/>
</dbReference>
<dbReference type="InterPro" id="IPR029071">
    <property type="entry name" value="Ubiquitin-like_domsf"/>
</dbReference>
<reference evidence="12" key="1">
    <citation type="submission" date="2016-11" db="UniProtKB">
        <authorList>
            <consortium name="WormBaseParasite"/>
        </authorList>
    </citation>
    <scope>IDENTIFICATION</scope>
</reference>
<evidence type="ECO:0000256" key="8">
    <source>
        <dbReference type="ARBA" id="ARBA00026055"/>
    </source>
</evidence>
<dbReference type="SUPFAM" id="SSF74924">
    <property type="entry name" value="Cap-Gly domain"/>
    <property type="match status" value="1"/>
</dbReference>
<comment type="subunit">
    <text evidence="8">Supercomplex made of cofactors A to E. Cofactors A and D function by capturing and stabilizing tubulin in a quasi-native conformation. Cofactor E binds to the cofactor D-tubulin complex; interaction with cofactor C then causes the release of tubulin polypeptides that are committed to the native state.</text>
</comment>
<evidence type="ECO:0000256" key="1">
    <source>
        <dbReference type="ARBA" id="ARBA00004496"/>
    </source>
</evidence>
<feature type="domain" description="CAP-Gly" evidence="10">
    <location>
        <begin position="30"/>
        <end position="65"/>
    </location>
</feature>
<keyword evidence="6" id="KW-0677">Repeat</keyword>
<dbReference type="FunFam" id="2.30.30.190:FF:000016">
    <property type="entry name" value="Tubulin-folding cofactor E"/>
    <property type="match status" value="1"/>
</dbReference>
<dbReference type="AlphaFoldDB" id="A0A1I7UB38"/>
<evidence type="ECO:0000313" key="11">
    <source>
        <dbReference type="Proteomes" id="UP000095282"/>
    </source>
</evidence>
<dbReference type="InterPro" id="IPR000938">
    <property type="entry name" value="CAP-Gly_domain"/>
</dbReference>
<evidence type="ECO:0000256" key="5">
    <source>
        <dbReference type="ARBA" id="ARBA00022614"/>
    </source>
</evidence>
<evidence type="ECO:0000256" key="4">
    <source>
        <dbReference type="ARBA" id="ARBA00022490"/>
    </source>
</evidence>
<evidence type="ECO:0000259" key="10">
    <source>
        <dbReference type="PROSITE" id="PS50245"/>
    </source>
</evidence>
<dbReference type="Pfam" id="PF01302">
    <property type="entry name" value="CAP_GLY"/>
    <property type="match status" value="1"/>
</dbReference>
<dbReference type="Proteomes" id="UP000095282">
    <property type="component" value="Unplaced"/>
</dbReference>
<dbReference type="STRING" id="1561998.A0A1I7UB38"/>
<dbReference type="SUPFAM" id="SSF52058">
    <property type="entry name" value="L domain-like"/>
    <property type="match status" value="1"/>
</dbReference>
<dbReference type="PANTHER" id="PTHR18849:SF0">
    <property type="entry name" value="CILIA- AND FLAGELLA-ASSOCIATED PROTEIN 410-RELATED"/>
    <property type="match status" value="1"/>
</dbReference>
<protein>
    <recommendedName>
        <fullName evidence="3">Tubulin-specific chaperone E</fullName>
    </recommendedName>
    <alternativeName>
        <fullName evidence="9">Tubulin-folding cofactor E</fullName>
    </alternativeName>
</protein>
<dbReference type="SMART" id="SM01052">
    <property type="entry name" value="CAP_GLY"/>
    <property type="match status" value="1"/>
</dbReference>
<dbReference type="InterPro" id="IPR044079">
    <property type="entry name" value="Ubl_TBCE"/>
</dbReference>
<dbReference type="Gene3D" id="3.80.10.10">
    <property type="entry name" value="Ribonuclease Inhibitor"/>
    <property type="match status" value="1"/>
</dbReference>
<sequence length="492" mass="56541">MEIGQRVRINTEKATIRFIGEVDGYGKQQWVGLEWDDPSRGKHDGVVKGKRYFQTNHPTGGSLMKAEIIPKPKDLLFEIKNRYAEDEMVENEIELAQSSKKIELIGMERLAAKQSNIEKLINIVLDNQSVGYPPPSGSPQFMICRELNLYGNLLYKWKTVRQILNFFPRIQELNLRRNMMQPFNQEDDSEQDEEDSAYSESCKKLVISECQLDENSIDPILRRFPLTTEVVAFGNRLRRFSVSDIVANRLISLDLEDNLFGSIDLIEGNFPHLMHLSLARCGITSLIGLDGCVKFPNLEYLNIQGNEIIDWKSVNAMRSLKTLKRLLFDCKKLEVEKGIHAYEVVIAKLISLIDLNRFDVSEVERRSAEIRFLNKYAGVADKSDHEEDITRLITVHGEPSVDTAKKGLSVVKIRIECGNRVETRKLPLAMSVQKIRDMLARLFKVPHSATIRLYLVMTDKTKQHRIELENPLREFGHYSPSEDRDILVVEHN</sequence>
<dbReference type="InterPro" id="IPR032675">
    <property type="entry name" value="LRR_dom_sf"/>
</dbReference>
<organism evidence="11 12">
    <name type="scientific">Caenorhabditis tropicalis</name>
    <dbReference type="NCBI Taxonomy" id="1561998"/>
    <lineage>
        <taxon>Eukaryota</taxon>
        <taxon>Metazoa</taxon>
        <taxon>Ecdysozoa</taxon>
        <taxon>Nematoda</taxon>
        <taxon>Chromadorea</taxon>
        <taxon>Rhabditida</taxon>
        <taxon>Rhabditina</taxon>
        <taxon>Rhabditomorpha</taxon>
        <taxon>Rhabditoidea</taxon>
        <taxon>Rhabditidae</taxon>
        <taxon>Peloderinae</taxon>
        <taxon>Caenorhabditis</taxon>
    </lineage>
</organism>
<dbReference type="WBParaSite" id="Csp11.Scaffold629.g7545.t1">
    <property type="protein sequence ID" value="Csp11.Scaffold629.g7545.t1"/>
    <property type="gene ID" value="Csp11.Scaffold629.g7545"/>
</dbReference>
<evidence type="ECO:0000256" key="6">
    <source>
        <dbReference type="ARBA" id="ARBA00022737"/>
    </source>
</evidence>
<comment type="subcellular location">
    <subcellularLocation>
        <location evidence="1">Cytoplasm</location>
    </subcellularLocation>
</comment>
<comment type="similarity">
    <text evidence="2">Belongs to the TBCE family.</text>
</comment>
<evidence type="ECO:0000256" key="7">
    <source>
        <dbReference type="ARBA" id="ARBA00023186"/>
    </source>
</evidence>
<evidence type="ECO:0000313" key="12">
    <source>
        <dbReference type="WBParaSite" id="Csp11.Scaffold629.g7545.t1"/>
    </source>
</evidence>
<dbReference type="Gene3D" id="3.10.20.90">
    <property type="entry name" value="Phosphatidylinositol 3-kinase Catalytic Subunit, Chain A, domain 1"/>
    <property type="match status" value="1"/>
</dbReference>
<dbReference type="PANTHER" id="PTHR18849">
    <property type="entry name" value="LEUCINE RICH REPEAT PROTEIN"/>
    <property type="match status" value="1"/>
</dbReference>
<evidence type="ECO:0000256" key="9">
    <source>
        <dbReference type="ARBA" id="ARBA00030180"/>
    </source>
</evidence>